<organism evidence="1 2">
    <name type="scientific">Dictyostelium discoideum</name>
    <name type="common">Social amoeba</name>
    <dbReference type="NCBI Taxonomy" id="44689"/>
    <lineage>
        <taxon>Eukaryota</taxon>
        <taxon>Amoebozoa</taxon>
        <taxon>Evosea</taxon>
        <taxon>Eumycetozoa</taxon>
        <taxon>Dictyostelia</taxon>
        <taxon>Dictyosteliales</taxon>
        <taxon>Dictyosteliaceae</taxon>
        <taxon>Dictyostelium</taxon>
    </lineage>
</organism>
<evidence type="ECO:0000313" key="2">
    <source>
        <dbReference type="Proteomes" id="UP000002195"/>
    </source>
</evidence>
<dbReference type="AlphaFoldDB" id="Q55DH3"/>
<proteinExistence type="predicted"/>
<dbReference type="VEuPathDB" id="AmoebaDB:DDB_G0270598"/>
<dbReference type="KEGG" id="ddi:DDB_G0270598"/>
<dbReference type="EMBL" id="AAFI02000005">
    <property type="protein sequence ID" value="EAL72649.1"/>
    <property type="molecule type" value="Genomic_DNA"/>
</dbReference>
<evidence type="ECO:0000313" key="1">
    <source>
        <dbReference type="EMBL" id="EAL72649.1"/>
    </source>
</evidence>
<protein>
    <submittedName>
        <fullName evidence="1">Uncharacterized protein</fullName>
    </submittedName>
</protein>
<dbReference type="PaxDb" id="44689-DDB0201800"/>
<keyword evidence="2" id="KW-1185">Reference proteome</keyword>
<reference evidence="1 2" key="1">
    <citation type="journal article" date="2005" name="Nature">
        <title>The genome of the social amoeba Dictyostelium discoideum.</title>
        <authorList>
            <consortium name="The Dictyostelium discoideum Sequencing Consortium"/>
            <person name="Eichinger L."/>
            <person name="Pachebat J.A."/>
            <person name="Glockner G."/>
            <person name="Rajandream M.A."/>
            <person name="Sucgang R."/>
            <person name="Berriman M."/>
            <person name="Song J."/>
            <person name="Olsen R."/>
            <person name="Szafranski K."/>
            <person name="Xu Q."/>
            <person name="Tunggal B."/>
            <person name="Kummerfeld S."/>
            <person name="Madera M."/>
            <person name="Konfortov B.A."/>
            <person name="Rivero F."/>
            <person name="Bankier A.T."/>
            <person name="Lehmann R."/>
            <person name="Hamlin N."/>
            <person name="Davies R."/>
            <person name="Gaudet P."/>
            <person name="Fey P."/>
            <person name="Pilcher K."/>
            <person name="Chen G."/>
            <person name="Saunders D."/>
            <person name="Sodergren E."/>
            <person name="Davis P."/>
            <person name="Kerhornou A."/>
            <person name="Nie X."/>
            <person name="Hall N."/>
            <person name="Anjard C."/>
            <person name="Hemphill L."/>
            <person name="Bason N."/>
            <person name="Farbrother P."/>
            <person name="Desany B."/>
            <person name="Just E."/>
            <person name="Morio T."/>
            <person name="Rost R."/>
            <person name="Churcher C."/>
            <person name="Cooper J."/>
            <person name="Haydock S."/>
            <person name="van Driessche N."/>
            <person name="Cronin A."/>
            <person name="Goodhead I."/>
            <person name="Muzny D."/>
            <person name="Mourier T."/>
            <person name="Pain A."/>
            <person name="Lu M."/>
            <person name="Harper D."/>
            <person name="Lindsay R."/>
            <person name="Hauser H."/>
            <person name="James K."/>
            <person name="Quiles M."/>
            <person name="Madan Babu M."/>
            <person name="Saito T."/>
            <person name="Buchrieser C."/>
            <person name="Wardroper A."/>
            <person name="Felder M."/>
            <person name="Thangavelu M."/>
            <person name="Johnson D."/>
            <person name="Knights A."/>
            <person name="Loulseged H."/>
            <person name="Mungall K."/>
            <person name="Oliver K."/>
            <person name="Price C."/>
            <person name="Quail M.A."/>
            <person name="Urushihara H."/>
            <person name="Hernandez J."/>
            <person name="Rabbinowitsch E."/>
            <person name="Steffen D."/>
            <person name="Sanders M."/>
            <person name="Ma J."/>
            <person name="Kohara Y."/>
            <person name="Sharp S."/>
            <person name="Simmonds M."/>
            <person name="Spiegler S."/>
            <person name="Tivey A."/>
            <person name="Sugano S."/>
            <person name="White B."/>
            <person name="Walker D."/>
            <person name="Woodward J."/>
            <person name="Winckler T."/>
            <person name="Tanaka Y."/>
            <person name="Shaulsky G."/>
            <person name="Schleicher M."/>
            <person name="Weinstock G."/>
            <person name="Rosenthal A."/>
            <person name="Cox E.C."/>
            <person name="Chisholm R.L."/>
            <person name="Gibbs R."/>
            <person name="Loomis W.F."/>
            <person name="Platzer M."/>
            <person name="Kay R.R."/>
            <person name="Williams J."/>
            <person name="Dear P.H."/>
            <person name="Noegel A.A."/>
            <person name="Barrell B."/>
            <person name="Kuspa A."/>
        </authorList>
    </citation>
    <scope>NUCLEOTIDE SEQUENCE [LARGE SCALE GENOMIC DNA]</scope>
    <source>
        <strain evidence="1 2">AX4</strain>
    </source>
</reference>
<sequence length="450" mass="52254">MASFSLNSDNTDNINNSNNIKLGEENNNIPSLILNQFDKIKLNIESDFKNNNNKNKNLINYNNKNNNKNSIINNINKNKNHYSYHQICYEPKFNKNKLIKICNKNETILNNQLYYCDNVHFHKKCYFDKNDNGLCIWSWEFGKNVVITRCLTQFSFSLDSTEKGIDLYIGNEFFKGNKDKNVTEYVKRNFYKLPIDKILGSIFNLEMDLSEYTIGFGKLCIVCIMNGGNFNEFGSNQDNNTFNCTFKLCENFQINNSNNSDNSNSDNDNNNQNNSSNKESFCFIKKDISVKSIENSNTSSSNWVLTNKQSLVINNNNNCNSNSNSNSNIFCLFDSSPVQSLPPQHFQQINFDNSLSINVNNNNNKLSINGEKSISINRTEWELVEEGYLNYESLEYVLKLVYFTSYESLSYENFKSISPERITYTIYICQHLSFCKLLKLFERFIFENVD</sequence>
<dbReference type="Proteomes" id="UP000002195">
    <property type="component" value="Unassembled WGS sequence"/>
</dbReference>
<name>Q55DH3_DICDI</name>
<dbReference type="HOGENOM" id="CLU_608943_0_0_1"/>
<dbReference type="RefSeq" id="XP_646158.1">
    <property type="nucleotide sequence ID" value="XM_641066.1"/>
</dbReference>
<dbReference type="dictyBase" id="DDB_G0270598"/>
<dbReference type="InParanoid" id="Q55DH3"/>
<gene>
    <name evidence="1" type="ORF">DDB_G0270598</name>
</gene>
<dbReference type="GeneID" id="8617109"/>
<comment type="caution">
    <text evidence="1">The sequence shown here is derived from an EMBL/GenBank/DDBJ whole genome shotgun (WGS) entry which is preliminary data.</text>
</comment>
<accession>Q55DH3</accession>